<dbReference type="Proteomes" id="UP000630528">
    <property type="component" value="Unassembled WGS sequence"/>
</dbReference>
<organism evidence="1 2">
    <name type="scientific">Ramlibacter ginsenosidimutans</name>
    <dbReference type="NCBI Taxonomy" id="502333"/>
    <lineage>
        <taxon>Bacteria</taxon>
        <taxon>Pseudomonadati</taxon>
        <taxon>Pseudomonadota</taxon>
        <taxon>Betaproteobacteria</taxon>
        <taxon>Burkholderiales</taxon>
        <taxon>Comamonadaceae</taxon>
        <taxon>Ramlibacter</taxon>
    </lineage>
</organism>
<keyword evidence="2" id="KW-1185">Reference proteome</keyword>
<dbReference type="Gene3D" id="2.130.10.10">
    <property type="entry name" value="YVTN repeat-like/Quinoprotein amine dehydrogenase"/>
    <property type="match status" value="2"/>
</dbReference>
<name>A0A934TNT0_9BURK</name>
<evidence type="ECO:0000313" key="1">
    <source>
        <dbReference type="EMBL" id="MBK6004739.1"/>
    </source>
</evidence>
<reference evidence="1" key="1">
    <citation type="journal article" date="2012" name="J. Microbiol. Biotechnol.">
        <title>Ramlibacter ginsenosidimutans sp. nov., with ginsenoside-converting activity.</title>
        <authorList>
            <person name="Wang L."/>
            <person name="An D.S."/>
            <person name="Kim S.G."/>
            <person name="Jin F.X."/>
            <person name="Kim S.C."/>
            <person name="Lee S.T."/>
            <person name="Im W.T."/>
        </authorList>
    </citation>
    <scope>NUCLEOTIDE SEQUENCE</scope>
    <source>
        <strain evidence="1">KACC 17527</strain>
    </source>
</reference>
<protein>
    <recommendedName>
        <fullName evidence="3">YncE family protein</fullName>
    </recommendedName>
</protein>
<evidence type="ECO:0008006" key="3">
    <source>
        <dbReference type="Google" id="ProtNLM"/>
    </source>
</evidence>
<dbReference type="InterPro" id="IPR011048">
    <property type="entry name" value="Haem_d1_sf"/>
</dbReference>
<dbReference type="InterPro" id="IPR051200">
    <property type="entry name" value="Host-pathogen_enzymatic-act"/>
</dbReference>
<dbReference type="EMBL" id="JAEPWM010000001">
    <property type="protein sequence ID" value="MBK6004739.1"/>
    <property type="molecule type" value="Genomic_DNA"/>
</dbReference>
<dbReference type="RefSeq" id="WP_201166121.1">
    <property type="nucleotide sequence ID" value="NZ_JAEPWM010000001.1"/>
</dbReference>
<dbReference type="SUPFAM" id="SSF51004">
    <property type="entry name" value="C-terminal (heme d1) domain of cytochrome cd1-nitrite reductase"/>
    <property type="match status" value="1"/>
</dbReference>
<sequence>MSISQVLGAVARALAAAACWALLQGCAIAGGLHLLGTIALPGTPGRIDHLAYAPDRQLLFIAGLGANTLEVVDVAAGRRIAQVRGMREPQGTAWSTALARAYVANGDAGTVQALEGVTAVATARGLPDADNLRLDDASGRLYVGFGHGIAVLDTRSLAVLRRYELPGHPEAFSLARDRLYVNVPEAGAVIVVDRDSGKTLGTWSVAPAAANYPLALDANGHRLFVATRRPPTIRVLDSVTGQLESQLPICGDADDLFFEPSGQRLYAICGDGHVNVIRVSGSGPYPIEQRVETSQGARTGLLVPELGRLFVAAPARAGREAALLVFAID</sequence>
<comment type="caution">
    <text evidence="1">The sequence shown here is derived from an EMBL/GenBank/DDBJ whole genome shotgun (WGS) entry which is preliminary data.</text>
</comment>
<accession>A0A934TNT0</accession>
<evidence type="ECO:0000313" key="2">
    <source>
        <dbReference type="Proteomes" id="UP000630528"/>
    </source>
</evidence>
<reference evidence="1" key="2">
    <citation type="submission" date="2021-01" db="EMBL/GenBank/DDBJ databases">
        <authorList>
            <person name="Kang M."/>
        </authorList>
    </citation>
    <scope>NUCLEOTIDE SEQUENCE</scope>
    <source>
        <strain evidence="1">KACC 17527</strain>
    </source>
</reference>
<dbReference type="InterPro" id="IPR015943">
    <property type="entry name" value="WD40/YVTN_repeat-like_dom_sf"/>
</dbReference>
<dbReference type="AlphaFoldDB" id="A0A934TNT0"/>
<proteinExistence type="predicted"/>
<gene>
    <name evidence="1" type="ORF">JJB11_01435</name>
</gene>
<dbReference type="PANTHER" id="PTHR47197">
    <property type="entry name" value="PROTEIN NIRF"/>
    <property type="match status" value="1"/>
</dbReference>
<dbReference type="PANTHER" id="PTHR47197:SF3">
    <property type="entry name" value="DIHYDRO-HEME D1 DEHYDROGENASE"/>
    <property type="match status" value="1"/>
</dbReference>